<evidence type="ECO:0000313" key="11">
    <source>
        <dbReference type="Ensembl" id="ENSPMAP00000001291.1"/>
    </source>
</evidence>
<feature type="transmembrane region" description="Helical" evidence="9">
    <location>
        <begin position="38"/>
        <end position="59"/>
    </location>
</feature>
<feature type="transmembrane region" description="Helical" evidence="9">
    <location>
        <begin position="100"/>
        <end position="123"/>
    </location>
</feature>
<feature type="domain" description="Cation/H+ exchanger transmembrane" evidence="10">
    <location>
        <begin position="20"/>
        <end position="122"/>
    </location>
</feature>
<dbReference type="Pfam" id="PF00999">
    <property type="entry name" value="Na_H_Exchanger"/>
    <property type="match status" value="1"/>
</dbReference>
<evidence type="ECO:0000256" key="2">
    <source>
        <dbReference type="ARBA" id="ARBA00022448"/>
    </source>
</evidence>
<accession>S4R7W1</accession>
<evidence type="ECO:0000256" key="7">
    <source>
        <dbReference type="ARBA" id="ARBA00023136"/>
    </source>
</evidence>
<dbReference type="GO" id="GO:0098719">
    <property type="term" value="P:sodium ion import across plasma membrane"/>
    <property type="evidence" value="ECO:0007669"/>
    <property type="project" value="TreeGrafter"/>
</dbReference>
<name>S4R7W1_PETMA</name>
<dbReference type="AlphaFoldDB" id="S4R7W1"/>
<evidence type="ECO:0000259" key="10">
    <source>
        <dbReference type="Pfam" id="PF00999"/>
    </source>
</evidence>
<dbReference type="InterPro" id="IPR006153">
    <property type="entry name" value="Cation/H_exchanger_TM"/>
</dbReference>
<keyword evidence="3 9" id="KW-0812">Transmembrane</keyword>
<keyword evidence="8" id="KW-0739">Sodium transport</keyword>
<dbReference type="GO" id="GO:0015385">
    <property type="term" value="F:sodium:proton antiporter activity"/>
    <property type="evidence" value="ECO:0007669"/>
    <property type="project" value="InterPro"/>
</dbReference>
<dbReference type="HOGENOM" id="CLU_2055577_0_0_1"/>
<keyword evidence="6" id="KW-0406">Ion transport</keyword>
<keyword evidence="4 9" id="KW-1133">Transmembrane helix</keyword>
<evidence type="ECO:0000256" key="8">
    <source>
        <dbReference type="ARBA" id="ARBA00023201"/>
    </source>
</evidence>
<dbReference type="PANTHER" id="PTHR10110:SF89">
    <property type="entry name" value="SODIUM_HYDROGEN EXCHANGER 2"/>
    <property type="match status" value="1"/>
</dbReference>
<dbReference type="InterPro" id="IPR018422">
    <property type="entry name" value="Cation/H_exchanger_CPA1"/>
</dbReference>
<dbReference type="GO" id="GO:0051453">
    <property type="term" value="P:regulation of intracellular pH"/>
    <property type="evidence" value="ECO:0007669"/>
    <property type="project" value="TreeGrafter"/>
</dbReference>
<evidence type="ECO:0000256" key="1">
    <source>
        <dbReference type="ARBA" id="ARBA00004141"/>
    </source>
</evidence>
<dbReference type="GeneTree" id="ENSGT00940000156807"/>
<dbReference type="InterPro" id="IPR004709">
    <property type="entry name" value="NaH_exchanger"/>
</dbReference>
<evidence type="ECO:0000256" key="6">
    <source>
        <dbReference type="ARBA" id="ARBA00023065"/>
    </source>
</evidence>
<dbReference type="GO" id="GO:0015386">
    <property type="term" value="F:potassium:proton antiporter activity"/>
    <property type="evidence" value="ECO:0007669"/>
    <property type="project" value="TreeGrafter"/>
</dbReference>
<sequence length="125" mass="13866">VVSLDYAHVQVPFEITLWILLASLAKMGFHLAPKVSSLVPESCLLIVVGLLVGMIILVAREQSPPVMSTDVFFFYLLPPIVLDAGYFMPIRPFFENVGTILWYALVGTLWNAFGIAFSLYAICQV</sequence>
<dbReference type="STRING" id="7757.ENSPMAP00000001291"/>
<keyword evidence="2" id="KW-0813">Transport</keyword>
<evidence type="ECO:0000256" key="5">
    <source>
        <dbReference type="ARBA" id="ARBA00023053"/>
    </source>
</evidence>
<keyword evidence="7 9" id="KW-0472">Membrane</keyword>
<reference evidence="11" key="2">
    <citation type="submission" date="2025-09" db="UniProtKB">
        <authorList>
            <consortium name="Ensembl"/>
        </authorList>
    </citation>
    <scope>IDENTIFICATION</scope>
</reference>
<protein>
    <recommendedName>
        <fullName evidence="10">Cation/H+ exchanger transmembrane domain-containing protein</fullName>
    </recommendedName>
</protein>
<reference evidence="11" key="1">
    <citation type="submission" date="2025-08" db="UniProtKB">
        <authorList>
            <consortium name="Ensembl"/>
        </authorList>
    </citation>
    <scope>IDENTIFICATION</scope>
</reference>
<comment type="subcellular location">
    <subcellularLocation>
        <location evidence="1">Membrane</location>
        <topology evidence="1">Multi-pass membrane protein</topology>
    </subcellularLocation>
</comment>
<organism evidence="11">
    <name type="scientific">Petromyzon marinus</name>
    <name type="common">Sea lamprey</name>
    <dbReference type="NCBI Taxonomy" id="7757"/>
    <lineage>
        <taxon>Eukaryota</taxon>
        <taxon>Metazoa</taxon>
        <taxon>Chordata</taxon>
        <taxon>Craniata</taxon>
        <taxon>Vertebrata</taxon>
        <taxon>Cyclostomata</taxon>
        <taxon>Hyperoartia</taxon>
        <taxon>Petromyzontiformes</taxon>
        <taxon>Petromyzontidae</taxon>
        <taxon>Petromyzon</taxon>
    </lineage>
</organism>
<keyword evidence="5" id="KW-0915">Sodium</keyword>
<evidence type="ECO:0000256" key="3">
    <source>
        <dbReference type="ARBA" id="ARBA00022692"/>
    </source>
</evidence>
<proteinExistence type="predicted"/>
<dbReference type="GO" id="GO:0005886">
    <property type="term" value="C:plasma membrane"/>
    <property type="evidence" value="ECO:0007669"/>
    <property type="project" value="TreeGrafter"/>
</dbReference>
<dbReference type="PRINTS" id="PR01084">
    <property type="entry name" value="NAHEXCHNGR"/>
</dbReference>
<feature type="transmembrane region" description="Helical" evidence="9">
    <location>
        <begin position="71"/>
        <end position="88"/>
    </location>
</feature>
<evidence type="ECO:0000256" key="4">
    <source>
        <dbReference type="ARBA" id="ARBA00022989"/>
    </source>
</evidence>
<dbReference type="OMA" id="NVGTILW"/>
<dbReference type="Ensembl" id="ENSPMAT00000001296.1">
    <property type="protein sequence ID" value="ENSPMAP00000001291.1"/>
    <property type="gene ID" value="ENSPMAG00000001170.1"/>
</dbReference>
<evidence type="ECO:0000256" key="9">
    <source>
        <dbReference type="SAM" id="Phobius"/>
    </source>
</evidence>
<dbReference type="PANTHER" id="PTHR10110">
    <property type="entry name" value="SODIUM/HYDROGEN EXCHANGER"/>
    <property type="match status" value="1"/>
</dbReference>